<keyword evidence="3" id="KW-1185">Reference proteome</keyword>
<organism evidence="2 3">
    <name type="scientific">Mycena maculata</name>
    <dbReference type="NCBI Taxonomy" id="230809"/>
    <lineage>
        <taxon>Eukaryota</taxon>
        <taxon>Fungi</taxon>
        <taxon>Dikarya</taxon>
        <taxon>Basidiomycota</taxon>
        <taxon>Agaricomycotina</taxon>
        <taxon>Agaricomycetes</taxon>
        <taxon>Agaricomycetidae</taxon>
        <taxon>Agaricales</taxon>
        <taxon>Marasmiineae</taxon>
        <taxon>Mycenaceae</taxon>
        <taxon>Mycena</taxon>
    </lineage>
</organism>
<sequence length="268" mass="30667">MPEKKDGYDYPELKKKIDGLTSTAHSHTDFGNVRRMGELNTCPDFGAWYYNTCLWVLEDIKDELHALTSNPLKSRSGQKRQMEIEHSNTRYGGNQPQRYGRPDEDVDALRQRLEQIMKAWVQADYGRITDAYRYGSIGWGWEGWAQVELAIAINKSGTGWSAQREIRVYVDKNGQTRERVDFVVKSGNDLLHVIELKCELPTTTQQQFNTLTATDFTKVTGDMNPQHKAANRWAVAICVSDANISLGGNWHGFQDNNVKVYYRLVNNL</sequence>
<feature type="region of interest" description="Disordered" evidence="1">
    <location>
        <begin position="71"/>
        <end position="102"/>
    </location>
</feature>
<dbReference type="AlphaFoldDB" id="A0AAD7NU06"/>
<name>A0AAD7NU06_9AGAR</name>
<gene>
    <name evidence="2" type="ORF">DFH07DRAFT_766977</name>
</gene>
<comment type="caution">
    <text evidence="2">The sequence shown here is derived from an EMBL/GenBank/DDBJ whole genome shotgun (WGS) entry which is preliminary data.</text>
</comment>
<evidence type="ECO:0000256" key="1">
    <source>
        <dbReference type="SAM" id="MobiDB-lite"/>
    </source>
</evidence>
<evidence type="ECO:0000313" key="2">
    <source>
        <dbReference type="EMBL" id="KAJ7776034.1"/>
    </source>
</evidence>
<proteinExistence type="predicted"/>
<dbReference type="EMBL" id="JARJLG010000013">
    <property type="protein sequence ID" value="KAJ7776034.1"/>
    <property type="molecule type" value="Genomic_DNA"/>
</dbReference>
<reference evidence="2" key="1">
    <citation type="submission" date="2023-03" db="EMBL/GenBank/DDBJ databases">
        <title>Massive genome expansion in bonnet fungi (Mycena s.s.) driven by repeated elements and novel gene families across ecological guilds.</title>
        <authorList>
            <consortium name="Lawrence Berkeley National Laboratory"/>
            <person name="Harder C.B."/>
            <person name="Miyauchi S."/>
            <person name="Viragh M."/>
            <person name="Kuo A."/>
            <person name="Thoen E."/>
            <person name="Andreopoulos B."/>
            <person name="Lu D."/>
            <person name="Skrede I."/>
            <person name="Drula E."/>
            <person name="Henrissat B."/>
            <person name="Morin E."/>
            <person name="Kohler A."/>
            <person name="Barry K."/>
            <person name="LaButti K."/>
            <person name="Morin E."/>
            <person name="Salamov A."/>
            <person name="Lipzen A."/>
            <person name="Mereny Z."/>
            <person name="Hegedus B."/>
            <person name="Baldrian P."/>
            <person name="Stursova M."/>
            <person name="Weitz H."/>
            <person name="Taylor A."/>
            <person name="Grigoriev I.V."/>
            <person name="Nagy L.G."/>
            <person name="Martin F."/>
            <person name="Kauserud H."/>
        </authorList>
    </citation>
    <scope>NUCLEOTIDE SEQUENCE</scope>
    <source>
        <strain evidence="2">CBHHK188m</strain>
    </source>
</reference>
<protein>
    <submittedName>
        <fullName evidence="2">Uncharacterized protein</fullName>
    </submittedName>
</protein>
<evidence type="ECO:0000313" key="3">
    <source>
        <dbReference type="Proteomes" id="UP001215280"/>
    </source>
</evidence>
<accession>A0AAD7NU06</accession>
<dbReference type="Proteomes" id="UP001215280">
    <property type="component" value="Unassembled WGS sequence"/>
</dbReference>